<evidence type="ECO:0000256" key="1">
    <source>
        <dbReference type="ARBA" id="ARBA00009943"/>
    </source>
</evidence>
<dbReference type="RefSeq" id="WP_184653363.1">
    <property type="nucleotide sequence ID" value="NZ_JACHFR010000004.1"/>
</dbReference>
<proteinExistence type="inferred from homology"/>
<keyword evidence="5" id="KW-0012">Acyltransferase</keyword>
<dbReference type="PROSITE" id="PS51191">
    <property type="entry name" value="FEMABX"/>
    <property type="match status" value="1"/>
</dbReference>
<dbReference type="AlphaFoldDB" id="A0A840SDJ9"/>
<reference evidence="8 9" key="1">
    <citation type="submission" date="2020-08" db="EMBL/GenBank/DDBJ databases">
        <title>Genomic Encyclopedia of Type Strains, Phase IV (KMG-IV): sequencing the most valuable type-strain genomes for metagenomic binning, comparative biology and taxonomic classification.</title>
        <authorList>
            <person name="Goeker M."/>
        </authorList>
    </citation>
    <scope>NUCLEOTIDE SEQUENCE [LARGE SCALE GENOMIC DNA]</scope>
    <source>
        <strain evidence="8 9">DSM 103679</strain>
    </source>
</reference>
<protein>
    <submittedName>
        <fullName evidence="8">Lipid II:glycine glycyltransferase (Peptidoglycan interpeptide bridge formation enzyme)</fullName>
    </submittedName>
</protein>
<sequence>MNLTLTKVQPEIFPASDNLFQNHFWGKLKETTGQIPLYFEVTFEDEENSRHSFPLLVLLRKVKKVFKYAYIPRSPDEKIIPENKNCFLEELSEQIKQYLPETVAFIRYDLHWINREHSSRTEMLEIMMNYGTKKHNFKKAPTDYMCSSTCILNLNPAPQAMLKKMRQQTRNSIRRAYRENVTFSIYDAASPEIFQKLKDTYEMYRDTAQRKNFYCEKYKYFENIFILNKEFSEKKETEDFDEGIVPLDAQVPSPQFYLFTAQKNSIVLSGLILAICGTNAYYMYAASSMDMRHCMPNYGLQWEVIRFARSKGCTSYDFMGIPPNNDSSSPMAGLYIFKTGFGGDVIHFYGTWDYPINHKEYTTFCTGESLSIKN</sequence>
<dbReference type="GO" id="GO:0008360">
    <property type="term" value="P:regulation of cell shape"/>
    <property type="evidence" value="ECO:0007669"/>
    <property type="project" value="UniProtKB-KW"/>
</dbReference>
<evidence type="ECO:0000256" key="5">
    <source>
        <dbReference type="ARBA" id="ARBA00023315"/>
    </source>
</evidence>
<dbReference type="Gene3D" id="3.40.630.30">
    <property type="match status" value="2"/>
</dbReference>
<evidence type="ECO:0000313" key="9">
    <source>
        <dbReference type="Proteomes" id="UP000578697"/>
    </source>
</evidence>
<dbReference type="PANTHER" id="PTHR36174:SF1">
    <property type="entry name" value="LIPID II:GLYCINE GLYCYLTRANSFERASE"/>
    <property type="match status" value="1"/>
</dbReference>
<dbReference type="Pfam" id="PF02388">
    <property type="entry name" value="FemAB"/>
    <property type="match status" value="2"/>
</dbReference>
<keyword evidence="7" id="KW-0812">Transmembrane</keyword>
<dbReference type="GO" id="GO:0071555">
    <property type="term" value="P:cell wall organization"/>
    <property type="evidence" value="ECO:0007669"/>
    <property type="project" value="UniProtKB-KW"/>
</dbReference>
<comment type="caution">
    <text evidence="8">The sequence shown here is derived from an EMBL/GenBank/DDBJ whole genome shotgun (WGS) entry which is preliminary data.</text>
</comment>
<dbReference type="EMBL" id="JACHFR010000004">
    <property type="protein sequence ID" value="MBB5219847.1"/>
    <property type="molecule type" value="Genomic_DNA"/>
</dbReference>
<dbReference type="GO" id="GO:0009252">
    <property type="term" value="P:peptidoglycan biosynthetic process"/>
    <property type="evidence" value="ECO:0007669"/>
    <property type="project" value="UniProtKB-KW"/>
</dbReference>
<dbReference type="SUPFAM" id="SSF55729">
    <property type="entry name" value="Acyl-CoA N-acyltransferases (Nat)"/>
    <property type="match status" value="2"/>
</dbReference>
<evidence type="ECO:0000256" key="4">
    <source>
        <dbReference type="ARBA" id="ARBA00022984"/>
    </source>
</evidence>
<comment type="similarity">
    <text evidence="1">Belongs to the FemABX family.</text>
</comment>
<evidence type="ECO:0000256" key="3">
    <source>
        <dbReference type="ARBA" id="ARBA00022960"/>
    </source>
</evidence>
<evidence type="ECO:0000313" key="8">
    <source>
        <dbReference type="EMBL" id="MBB5219847.1"/>
    </source>
</evidence>
<evidence type="ECO:0000256" key="7">
    <source>
        <dbReference type="SAM" id="Phobius"/>
    </source>
</evidence>
<dbReference type="GO" id="GO:0016755">
    <property type="term" value="F:aminoacyltransferase activity"/>
    <property type="evidence" value="ECO:0007669"/>
    <property type="project" value="InterPro"/>
</dbReference>
<evidence type="ECO:0000256" key="2">
    <source>
        <dbReference type="ARBA" id="ARBA00022679"/>
    </source>
</evidence>
<accession>A0A840SDJ9</accession>
<name>A0A840SDJ9_9SPIR</name>
<evidence type="ECO:0000256" key="6">
    <source>
        <dbReference type="ARBA" id="ARBA00023316"/>
    </source>
</evidence>
<dbReference type="PANTHER" id="PTHR36174">
    <property type="entry name" value="LIPID II:GLYCINE GLYCYLTRANSFERASE"/>
    <property type="match status" value="1"/>
</dbReference>
<dbReference type="InterPro" id="IPR016181">
    <property type="entry name" value="Acyl_CoA_acyltransferase"/>
</dbReference>
<dbReference type="InterPro" id="IPR050644">
    <property type="entry name" value="PG_Glycine_Bridge_Synth"/>
</dbReference>
<keyword evidence="4" id="KW-0573">Peptidoglycan synthesis</keyword>
<keyword evidence="7" id="KW-1133">Transmembrane helix</keyword>
<keyword evidence="9" id="KW-1185">Reference proteome</keyword>
<keyword evidence="3" id="KW-0133">Cell shape</keyword>
<dbReference type="Proteomes" id="UP000578697">
    <property type="component" value="Unassembled WGS sequence"/>
</dbReference>
<keyword evidence="2 8" id="KW-0808">Transferase</keyword>
<organism evidence="8 9">
    <name type="scientific">Treponema rectale</name>
    <dbReference type="NCBI Taxonomy" id="744512"/>
    <lineage>
        <taxon>Bacteria</taxon>
        <taxon>Pseudomonadati</taxon>
        <taxon>Spirochaetota</taxon>
        <taxon>Spirochaetia</taxon>
        <taxon>Spirochaetales</taxon>
        <taxon>Treponemataceae</taxon>
        <taxon>Treponema</taxon>
    </lineage>
</organism>
<dbReference type="InterPro" id="IPR003447">
    <property type="entry name" value="FEMABX"/>
</dbReference>
<keyword evidence="7" id="KW-0472">Membrane</keyword>
<keyword evidence="6" id="KW-0961">Cell wall biogenesis/degradation</keyword>
<feature type="transmembrane region" description="Helical" evidence="7">
    <location>
        <begin position="266"/>
        <end position="285"/>
    </location>
</feature>
<gene>
    <name evidence="8" type="ORF">HNP77_002236</name>
</gene>